<proteinExistence type="predicted"/>
<evidence type="ECO:0000256" key="1">
    <source>
        <dbReference type="SAM" id="MobiDB-lite"/>
    </source>
</evidence>
<feature type="compositionally biased region" description="Basic and acidic residues" evidence="1">
    <location>
        <begin position="12"/>
        <end position="35"/>
    </location>
</feature>
<comment type="caution">
    <text evidence="2">The sequence shown here is derived from an EMBL/GenBank/DDBJ whole genome shotgun (WGS) entry which is preliminary data.</text>
</comment>
<sequence length="65" mass="7186">METMGLGQRGSGSDDKDPRAVARAEVGEAGGKQDHGTQWWPWQWRRVPLVLVAASRRHCRGRSSG</sequence>
<name>A0A6G1C8B4_9ORYZ</name>
<accession>A0A6G1C8B4</accession>
<reference evidence="2 3" key="1">
    <citation type="submission" date="2019-11" db="EMBL/GenBank/DDBJ databases">
        <title>Whole genome sequence of Oryza granulata.</title>
        <authorList>
            <person name="Li W."/>
        </authorList>
    </citation>
    <scope>NUCLEOTIDE SEQUENCE [LARGE SCALE GENOMIC DNA]</scope>
    <source>
        <strain evidence="3">cv. Menghai</strain>
        <tissue evidence="2">Leaf</tissue>
    </source>
</reference>
<feature type="region of interest" description="Disordered" evidence="1">
    <location>
        <begin position="1"/>
        <end position="38"/>
    </location>
</feature>
<dbReference type="AlphaFoldDB" id="A0A6G1C8B4"/>
<gene>
    <name evidence="2" type="ORF">E2562_023795</name>
</gene>
<evidence type="ECO:0000313" key="3">
    <source>
        <dbReference type="Proteomes" id="UP000479710"/>
    </source>
</evidence>
<organism evidence="2 3">
    <name type="scientific">Oryza meyeriana var. granulata</name>
    <dbReference type="NCBI Taxonomy" id="110450"/>
    <lineage>
        <taxon>Eukaryota</taxon>
        <taxon>Viridiplantae</taxon>
        <taxon>Streptophyta</taxon>
        <taxon>Embryophyta</taxon>
        <taxon>Tracheophyta</taxon>
        <taxon>Spermatophyta</taxon>
        <taxon>Magnoliopsida</taxon>
        <taxon>Liliopsida</taxon>
        <taxon>Poales</taxon>
        <taxon>Poaceae</taxon>
        <taxon>BOP clade</taxon>
        <taxon>Oryzoideae</taxon>
        <taxon>Oryzeae</taxon>
        <taxon>Oryzinae</taxon>
        <taxon>Oryza</taxon>
        <taxon>Oryza meyeriana</taxon>
    </lineage>
</organism>
<dbReference type="Proteomes" id="UP000479710">
    <property type="component" value="Unassembled WGS sequence"/>
</dbReference>
<protein>
    <submittedName>
        <fullName evidence="2">Uncharacterized protein</fullName>
    </submittedName>
</protein>
<dbReference type="EMBL" id="SPHZ02000010">
    <property type="protein sequence ID" value="KAF0896390.1"/>
    <property type="molecule type" value="Genomic_DNA"/>
</dbReference>
<evidence type="ECO:0000313" key="2">
    <source>
        <dbReference type="EMBL" id="KAF0896390.1"/>
    </source>
</evidence>
<keyword evidence="3" id="KW-1185">Reference proteome</keyword>